<evidence type="ECO:0000313" key="6">
    <source>
        <dbReference type="EMBL" id="MBM9468297.1"/>
    </source>
</evidence>
<organism evidence="6 7">
    <name type="scientific">Nakamurella leprariae</name>
    <dbReference type="NCBI Taxonomy" id="2803911"/>
    <lineage>
        <taxon>Bacteria</taxon>
        <taxon>Bacillati</taxon>
        <taxon>Actinomycetota</taxon>
        <taxon>Actinomycetes</taxon>
        <taxon>Nakamurellales</taxon>
        <taxon>Nakamurellaceae</taxon>
        <taxon>Nakamurella</taxon>
    </lineage>
</organism>
<evidence type="ECO:0000256" key="2">
    <source>
        <dbReference type="ARBA" id="ARBA00022692"/>
    </source>
</evidence>
<reference evidence="6" key="1">
    <citation type="submission" date="2021-01" db="EMBL/GenBank/DDBJ databases">
        <title>YIM 132084 draft genome.</title>
        <authorList>
            <person name="An D."/>
        </authorList>
    </citation>
    <scope>NUCLEOTIDE SEQUENCE</scope>
    <source>
        <strain evidence="6">YIM 132084</strain>
    </source>
</reference>
<comment type="caution">
    <text evidence="6">The sequence shown here is derived from an EMBL/GenBank/DDBJ whole genome shotgun (WGS) entry which is preliminary data.</text>
</comment>
<keyword evidence="2 5" id="KW-0812">Transmembrane</keyword>
<accession>A0A939C2N6</accession>
<feature type="transmembrane region" description="Helical" evidence="5">
    <location>
        <begin position="54"/>
        <end position="77"/>
    </location>
</feature>
<feature type="transmembrane region" description="Helical" evidence="5">
    <location>
        <begin position="215"/>
        <end position="235"/>
    </location>
</feature>
<evidence type="ECO:0000256" key="1">
    <source>
        <dbReference type="ARBA" id="ARBA00004127"/>
    </source>
</evidence>
<dbReference type="CDD" id="cd02432">
    <property type="entry name" value="Nodulin-21_like_1"/>
    <property type="match status" value="1"/>
</dbReference>
<name>A0A939C2N6_9ACTN</name>
<dbReference type="PANTHER" id="PTHR31851">
    <property type="entry name" value="FE(2+)/MN(2+) TRANSPORTER PCL1"/>
    <property type="match status" value="1"/>
</dbReference>
<dbReference type="GO" id="GO:0012505">
    <property type="term" value="C:endomembrane system"/>
    <property type="evidence" value="ECO:0007669"/>
    <property type="project" value="UniProtKB-SubCell"/>
</dbReference>
<proteinExistence type="predicted"/>
<dbReference type="InterPro" id="IPR008217">
    <property type="entry name" value="Ccc1_fam"/>
</dbReference>
<sequence length="237" mass="24221">MDQQAVPGPSHEPHDPGLGSRLNWLRAGVLGANDGIVSTAAIILGFSGATDDRAAVLTAGCVGLLAGAMSMAVGEYVSVSTQRDAEKAALAMERRELAEDPQGELAELAGFYRAKGLDPDLAHRVAEQLSERDALAAHAEMEFGVDPDELTDPYQAAGASFLSFVVGALVPLLAVVLSPAHWMTAVAVAVALAVTGTVSARLGRAPVARAVIRNVLGGVVAMAVTYLLGGLVGTVTG</sequence>
<keyword evidence="7" id="KW-1185">Reference proteome</keyword>
<feature type="transmembrane region" description="Helical" evidence="5">
    <location>
        <begin position="156"/>
        <end position="176"/>
    </location>
</feature>
<dbReference type="EMBL" id="JAERWK010000016">
    <property type="protein sequence ID" value="MBM9468297.1"/>
    <property type="molecule type" value="Genomic_DNA"/>
</dbReference>
<evidence type="ECO:0000256" key="4">
    <source>
        <dbReference type="ARBA" id="ARBA00023136"/>
    </source>
</evidence>
<gene>
    <name evidence="6" type="ORF">JL106_13510</name>
</gene>
<comment type="subcellular location">
    <subcellularLocation>
        <location evidence="1">Endomembrane system</location>
        <topology evidence="1">Multi-pass membrane protein</topology>
    </subcellularLocation>
</comment>
<dbReference type="Pfam" id="PF01988">
    <property type="entry name" value="VIT1"/>
    <property type="match status" value="1"/>
</dbReference>
<dbReference type="AlphaFoldDB" id="A0A939C2N6"/>
<protein>
    <submittedName>
        <fullName evidence="6">VIT family protein</fullName>
    </submittedName>
</protein>
<evidence type="ECO:0000313" key="7">
    <source>
        <dbReference type="Proteomes" id="UP000663792"/>
    </source>
</evidence>
<keyword evidence="4 5" id="KW-0472">Membrane</keyword>
<dbReference type="RefSeq" id="WP_205261229.1">
    <property type="nucleotide sequence ID" value="NZ_JAERWK010000016.1"/>
</dbReference>
<dbReference type="GO" id="GO:0005384">
    <property type="term" value="F:manganese ion transmembrane transporter activity"/>
    <property type="evidence" value="ECO:0007669"/>
    <property type="project" value="InterPro"/>
</dbReference>
<evidence type="ECO:0000256" key="5">
    <source>
        <dbReference type="SAM" id="Phobius"/>
    </source>
</evidence>
<keyword evidence="3 5" id="KW-1133">Transmembrane helix</keyword>
<dbReference type="Proteomes" id="UP000663792">
    <property type="component" value="Unassembled WGS sequence"/>
</dbReference>
<evidence type="ECO:0000256" key="3">
    <source>
        <dbReference type="ARBA" id="ARBA00022989"/>
    </source>
</evidence>
<feature type="transmembrane region" description="Helical" evidence="5">
    <location>
        <begin position="182"/>
        <end position="203"/>
    </location>
</feature>
<dbReference type="GO" id="GO:0030026">
    <property type="term" value="P:intracellular manganese ion homeostasis"/>
    <property type="evidence" value="ECO:0007669"/>
    <property type="project" value="InterPro"/>
</dbReference>